<feature type="transmembrane region" description="Helical" evidence="11">
    <location>
        <begin position="142"/>
        <end position="166"/>
    </location>
</feature>
<protein>
    <recommendedName>
        <fullName evidence="14">Integral membrane protein</fullName>
    </recommendedName>
</protein>
<reference evidence="13" key="1">
    <citation type="submission" date="2023-07" db="EMBL/GenBank/DDBJ databases">
        <title>Whole genome shotgun sequence of Streptomyces nojiriensis NBRC 13794.</title>
        <authorList>
            <person name="Komaki H."/>
            <person name="Tamura T."/>
        </authorList>
    </citation>
    <scope>NUCLEOTIDE SEQUENCE [LARGE SCALE GENOMIC DNA]</scope>
    <source>
        <strain evidence="13">NBRC 13794</strain>
    </source>
</reference>
<evidence type="ECO:0000256" key="6">
    <source>
        <dbReference type="ARBA" id="ARBA00022692"/>
    </source>
</evidence>
<feature type="transmembrane region" description="Helical" evidence="11">
    <location>
        <begin position="321"/>
        <end position="341"/>
    </location>
</feature>
<evidence type="ECO:0000256" key="5">
    <source>
        <dbReference type="ARBA" id="ARBA00022679"/>
    </source>
</evidence>
<evidence type="ECO:0000256" key="2">
    <source>
        <dbReference type="ARBA" id="ARBA00004687"/>
    </source>
</evidence>
<evidence type="ECO:0008006" key="14">
    <source>
        <dbReference type="Google" id="ProtNLM"/>
    </source>
</evidence>
<keyword evidence="9 11" id="KW-0472">Membrane</keyword>
<keyword evidence="6 11" id="KW-0812">Transmembrane</keyword>
<evidence type="ECO:0000256" key="10">
    <source>
        <dbReference type="SAM" id="MobiDB-lite"/>
    </source>
</evidence>
<dbReference type="Pfam" id="PF04188">
    <property type="entry name" value="Mannosyl_trans2"/>
    <property type="match status" value="1"/>
</dbReference>
<keyword evidence="8 11" id="KW-1133">Transmembrane helix</keyword>
<feature type="transmembrane region" description="Helical" evidence="11">
    <location>
        <begin position="178"/>
        <end position="204"/>
    </location>
</feature>
<feature type="region of interest" description="Disordered" evidence="10">
    <location>
        <begin position="1"/>
        <end position="25"/>
    </location>
</feature>
<gene>
    <name evidence="12" type="ORF">Snoj_24020</name>
</gene>
<comment type="pathway">
    <text evidence="2">Glycolipid biosynthesis; glycosylphosphatidylinositol-anchor biosynthesis.</text>
</comment>
<dbReference type="RefSeq" id="WP_189744838.1">
    <property type="nucleotide sequence ID" value="NZ_BMRL01000016.1"/>
</dbReference>
<evidence type="ECO:0000256" key="8">
    <source>
        <dbReference type="ARBA" id="ARBA00022989"/>
    </source>
</evidence>
<comment type="subcellular location">
    <subcellularLocation>
        <location evidence="1">Endoplasmic reticulum membrane</location>
        <topology evidence="1">Multi-pass membrane protein</topology>
    </subcellularLocation>
</comment>
<evidence type="ECO:0000256" key="7">
    <source>
        <dbReference type="ARBA" id="ARBA00022824"/>
    </source>
</evidence>
<feature type="transmembrane region" description="Helical" evidence="11">
    <location>
        <begin position="256"/>
        <end position="274"/>
    </location>
</feature>
<evidence type="ECO:0000313" key="13">
    <source>
        <dbReference type="Proteomes" id="UP000613974"/>
    </source>
</evidence>
<sequence length="418" mass="46965">MPVSTPRRPVELPGSPTPWPPVRETGRLPRRPRLLRRARPAFLRLGPGEREVVWLYLLTRVGIWATAGAVSWLFPADGEAHRPASLLSTWQRWDWWHYLHIAQDGYFPDQAGPWTAGWDNREAFLPGFPLALRAVHTVVPDWAAAGALISFLSGGVAVLALARIARHHLADLETGRRAVAFLLLSPCAVFLAAGYTEALFLALALPAWLAAQRQNWPAAAVLACLACSVRITGLFLAAALALHFVLTARGRTAWRAAPWLLLPALAPALYSWYLHSWTGDWMAWKHAQERGWYRDFHAPWEAWANTWEAGFHHTHPTGYALMWQAELLAMVVGVVLLVLLVRGRRWPEALYIGLTLWALGTSYWYTSVPRSTLLWWPLWIGLASWSLKRPRIRTAYLYVVAPLSTAVAITFLTGRWAG</sequence>
<feature type="transmembrane region" description="Helical" evidence="11">
    <location>
        <begin position="53"/>
        <end position="74"/>
    </location>
</feature>
<proteinExistence type="predicted"/>
<dbReference type="Proteomes" id="UP000613974">
    <property type="component" value="Unassembled WGS sequence"/>
</dbReference>
<keyword evidence="3" id="KW-0337">GPI-anchor biosynthesis</keyword>
<evidence type="ECO:0000256" key="11">
    <source>
        <dbReference type="SAM" id="Phobius"/>
    </source>
</evidence>
<evidence type="ECO:0000256" key="1">
    <source>
        <dbReference type="ARBA" id="ARBA00004477"/>
    </source>
</evidence>
<evidence type="ECO:0000256" key="9">
    <source>
        <dbReference type="ARBA" id="ARBA00023136"/>
    </source>
</evidence>
<name>A0ABQ3SK15_9ACTN</name>
<accession>A0ABQ3SK15</accession>
<evidence type="ECO:0000256" key="4">
    <source>
        <dbReference type="ARBA" id="ARBA00022676"/>
    </source>
</evidence>
<dbReference type="PANTHER" id="PTHR12468">
    <property type="entry name" value="GPI MANNOSYLTRANSFERASE 2"/>
    <property type="match status" value="1"/>
</dbReference>
<dbReference type="GeneID" id="95594769"/>
<keyword evidence="5" id="KW-0808">Transferase</keyword>
<organism evidence="12 13">
    <name type="scientific">Streptomyces nojiriensis</name>
    <dbReference type="NCBI Taxonomy" id="66374"/>
    <lineage>
        <taxon>Bacteria</taxon>
        <taxon>Bacillati</taxon>
        <taxon>Actinomycetota</taxon>
        <taxon>Actinomycetes</taxon>
        <taxon>Kitasatosporales</taxon>
        <taxon>Streptomycetaceae</taxon>
        <taxon>Streptomyces</taxon>
    </lineage>
</organism>
<dbReference type="PANTHER" id="PTHR12468:SF2">
    <property type="entry name" value="GPI MANNOSYLTRANSFERASE 2"/>
    <property type="match status" value="1"/>
</dbReference>
<evidence type="ECO:0000313" key="12">
    <source>
        <dbReference type="EMBL" id="GHI68484.1"/>
    </source>
</evidence>
<evidence type="ECO:0000256" key="3">
    <source>
        <dbReference type="ARBA" id="ARBA00022502"/>
    </source>
</evidence>
<keyword evidence="7" id="KW-0256">Endoplasmic reticulum</keyword>
<dbReference type="InterPro" id="IPR007315">
    <property type="entry name" value="PIG-V/Gpi18"/>
</dbReference>
<keyword evidence="13" id="KW-1185">Reference proteome</keyword>
<comment type="caution">
    <text evidence="12">The sequence shown here is derived from an EMBL/GenBank/DDBJ whole genome shotgun (WGS) entry which is preliminary data.</text>
</comment>
<feature type="transmembrane region" description="Helical" evidence="11">
    <location>
        <begin position="395"/>
        <end position="417"/>
    </location>
</feature>
<dbReference type="EMBL" id="BNEC01000003">
    <property type="protein sequence ID" value="GHI68484.1"/>
    <property type="molecule type" value="Genomic_DNA"/>
</dbReference>
<feature type="transmembrane region" description="Helical" evidence="11">
    <location>
        <begin position="216"/>
        <end position="244"/>
    </location>
</feature>
<keyword evidence="4" id="KW-0328">Glycosyltransferase</keyword>